<name>A0A9P6TFV2_9BASI</name>
<dbReference type="EMBL" id="MU167215">
    <property type="protein sequence ID" value="KAG0151071.1"/>
    <property type="molecule type" value="Genomic_DNA"/>
</dbReference>
<reference evidence="8" key="1">
    <citation type="submission" date="2013-11" db="EMBL/GenBank/DDBJ databases">
        <title>Genome sequence of the fusiform rust pathogen reveals effectors for host alternation and coevolution with pine.</title>
        <authorList>
            <consortium name="DOE Joint Genome Institute"/>
            <person name="Smith K."/>
            <person name="Pendleton A."/>
            <person name="Kubisiak T."/>
            <person name="Anderson C."/>
            <person name="Salamov A."/>
            <person name="Aerts A."/>
            <person name="Riley R."/>
            <person name="Clum A."/>
            <person name="Lindquist E."/>
            <person name="Ence D."/>
            <person name="Campbell M."/>
            <person name="Kronenberg Z."/>
            <person name="Feau N."/>
            <person name="Dhillon B."/>
            <person name="Hamelin R."/>
            <person name="Burleigh J."/>
            <person name="Smith J."/>
            <person name="Yandell M."/>
            <person name="Nelson C."/>
            <person name="Grigoriev I."/>
            <person name="Davis J."/>
        </authorList>
    </citation>
    <scope>NUCLEOTIDE SEQUENCE</scope>
    <source>
        <strain evidence="8">G11</strain>
    </source>
</reference>
<evidence type="ECO:0000256" key="6">
    <source>
        <dbReference type="SAM" id="Phobius"/>
    </source>
</evidence>
<evidence type="ECO:0000256" key="1">
    <source>
        <dbReference type="ARBA" id="ARBA00023157"/>
    </source>
</evidence>
<dbReference type="Gene3D" id="3.40.50.1820">
    <property type="entry name" value="alpha/beta hydrolase"/>
    <property type="match status" value="1"/>
</dbReference>
<dbReference type="Proteomes" id="UP000886653">
    <property type="component" value="Unassembled WGS sequence"/>
</dbReference>
<keyword evidence="6" id="KW-1133">Transmembrane helix</keyword>
<comment type="catalytic activity">
    <reaction evidence="4">
        <text>a monoacylglycerol + H2O = glycerol + a fatty acid + H(+)</text>
        <dbReference type="Rhea" id="RHEA:15245"/>
        <dbReference type="ChEBI" id="CHEBI:15377"/>
        <dbReference type="ChEBI" id="CHEBI:15378"/>
        <dbReference type="ChEBI" id="CHEBI:17408"/>
        <dbReference type="ChEBI" id="CHEBI:17754"/>
        <dbReference type="ChEBI" id="CHEBI:28868"/>
    </reaction>
</comment>
<keyword evidence="6" id="KW-0472">Membrane</keyword>
<dbReference type="InterPro" id="IPR051218">
    <property type="entry name" value="Sec_MonoDiacylglyc_Lipase"/>
</dbReference>
<accession>A0A9P6TFV2</accession>
<evidence type="ECO:0000256" key="3">
    <source>
        <dbReference type="ARBA" id="ARBA00047591"/>
    </source>
</evidence>
<dbReference type="GO" id="GO:0006629">
    <property type="term" value="P:lipid metabolic process"/>
    <property type="evidence" value="ECO:0007669"/>
    <property type="project" value="InterPro"/>
</dbReference>
<feature type="region of interest" description="Disordered" evidence="5">
    <location>
        <begin position="1"/>
        <end position="24"/>
    </location>
</feature>
<comment type="catalytic activity">
    <reaction evidence="3">
        <text>a diacylglycerol + H2O = a monoacylglycerol + a fatty acid + H(+)</text>
        <dbReference type="Rhea" id="RHEA:32731"/>
        <dbReference type="ChEBI" id="CHEBI:15377"/>
        <dbReference type="ChEBI" id="CHEBI:15378"/>
        <dbReference type="ChEBI" id="CHEBI:17408"/>
        <dbReference type="ChEBI" id="CHEBI:18035"/>
        <dbReference type="ChEBI" id="CHEBI:28868"/>
    </reaction>
</comment>
<dbReference type="OrthoDB" id="426718at2759"/>
<dbReference type="SUPFAM" id="SSF53474">
    <property type="entry name" value="alpha/beta-Hydrolases"/>
    <property type="match status" value="1"/>
</dbReference>
<dbReference type="PANTHER" id="PTHR45856">
    <property type="entry name" value="ALPHA/BETA-HYDROLASES SUPERFAMILY PROTEIN"/>
    <property type="match status" value="1"/>
</dbReference>
<dbReference type="Pfam" id="PF01764">
    <property type="entry name" value="Lipase_3"/>
    <property type="match status" value="1"/>
</dbReference>
<comment type="similarity">
    <text evidence="2">Belongs to the AB hydrolase superfamily. Lipase family. Class 3 subfamily.</text>
</comment>
<gene>
    <name evidence="8" type="ORF">CROQUDRAFT_713059</name>
</gene>
<evidence type="ECO:0000313" key="9">
    <source>
        <dbReference type="Proteomes" id="UP000886653"/>
    </source>
</evidence>
<feature type="transmembrane region" description="Helical" evidence="6">
    <location>
        <begin position="122"/>
        <end position="144"/>
    </location>
</feature>
<comment type="caution">
    <text evidence="8">The sequence shown here is derived from an EMBL/GenBank/DDBJ whole genome shotgun (WGS) entry which is preliminary data.</text>
</comment>
<organism evidence="8 9">
    <name type="scientific">Cronartium quercuum f. sp. fusiforme G11</name>
    <dbReference type="NCBI Taxonomy" id="708437"/>
    <lineage>
        <taxon>Eukaryota</taxon>
        <taxon>Fungi</taxon>
        <taxon>Dikarya</taxon>
        <taxon>Basidiomycota</taxon>
        <taxon>Pucciniomycotina</taxon>
        <taxon>Pucciniomycetes</taxon>
        <taxon>Pucciniales</taxon>
        <taxon>Coleosporiaceae</taxon>
        <taxon>Cronartium</taxon>
    </lineage>
</organism>
<dbReference type="InterPro" id="IPR002921">
    <property type="entry name" value="Fungal_lipase-type"/>
</dbReference>
<proteinExistence type="inferred from homology"/>
<dbReference type="AlphaFoldDB" id="A0A9P6TFV2"/>
<dbReference type="PANTHER" id="PTHR45856:SF24">
    <property type="entry name" value="FUNGAL LIPASE-LIKE DOMAIN-CONTAINING PROTEIN"/>
    <property type="match status" value="1"/>
</dbReference>
<evidence type="ECO:0000256" key="4">
    <source>
        <dbReference type="ARBA" id="ARBA00048461"/>
    </source>
</evidence>
<evidence type="ECO:0000313" key="8">
    <source>
        <dbReference type="EMBL" id="KAG0151071.1"/>
    </source>
</evidence>
<feature type="compositionally biased region" description="Polar residues" evidence="5">
    <location>
        <begin position="1"/>
        <end position="12"/>
    </location>
</feature>
<evidence type="ECO:0000259" key="7">
    <source>
        <dbReference type="Pfam" id="PF01764"/>
    </source>
</evidence>
<sequence>MISGPTSETSGIATYREPSPQGEYNPFLYPQSPEWRKLKLGDEDEKNYYIRVYNRLSDLQKKILTQHALDLISFDSESDSIYYKIKNNATYVLIESGAKLLFRNILLQYFSMYWLTRPLENLYAMLYFQLVYSILFFINILFFWNSFDGKRYIFDCARPALGCDLSKERNKLPLAANLEIGDPPLKQHLEFNIDISRAILLLCAIVYERDTKSVQKAAEASFSSDGLHEAVLNLVKSEEPILRLANEWGLRFVSIADFRRSGSFAGIFYSYNSGSEHLPFMIITIKGTSPDSFRDILIDCESNLESSGDFLGTGMAHEGFYDSLFPSKTSGAEVHPYRRIIERIKMIARSARQNTGLRSNLFIGGHSLGAGLASLLYARLLESPKDLGDDIVLRDAYTFGTPRTCDAKLATRIDFNLNNPSNQGRQMWRIANRSRSPHIGDCITRVPPGMADNRDFRGDVSDGSQFAYAAVGIRVDLKPNKLAPKNYSITEIPVGYTVDVVKLNDEPELELESLRNSTTKITHSQNIVQFIMEGIALLIPILHDHLPASYMDSLNQMQAEFILNRNSDKDLGKVKTRSIRTTEDISQNNENDGINGL</sequence>
<keyword evidence="1" id="KW-1015">Disulfide bond</keyword>
<protein>
    <recommendedName>
        <fullName evidence="7">Fungal lipase-type domain-containing protein</fullName>
    </recommendedName>
</protein>
<evidence type="ECO:0000256" key="2">
    <source>
        <dbReference type="ARBA" id="ARBA00043996"/>
    </source>
</evidence>
<feature type="domain" description="Fungal lipase-type" evidence="7">
    <location>
        <begin position="283"/>
        <end position="448"/>
    </location>
</feature>
<keyword evidence="9" id="KW-1185">Reference proteome</keyword>
<evidence type="ECO:0000256" key="5">
    <source>
        <dbReference type="SAM" id="MobiDB-lite"/>
    </source>
</evidence>
<keyword evidence="6" id="KW-0812">Transmembrane</keyword>
<dbReference type="InterPro" id="IPR029058">
    <property type="entry name" value="AB_hydrolase_fold"/>
</dbReference>